<dbReference type="EMBL" id="BARS01025711">
    <property type="protein sequence ID" value="GAG07269.1"/>
    <property type="molecule type" value="Genomic_DNA"/>
</dbReference>
<protein>
    <submittedName>
        <fullName evidence="1">Uncharacterized protein</fullName>
    </submittedName>
</protein>
<proteinExistence type="predicted"/>
<sequence>MPTIHSEEISWFASSNGKYFSRGVFSLSYDFLITHSTHAKTILTSQLLEDIAFARLKLDFLSAQRAEHKNHEYTDRRIIIE</sequence>
<name>X0UNC2_9ZZZZ</name>
<reference evidence="1" key="1">
    <citation type="journal article" date="2014" name="Front. Microbiol.">
        <title>High frequency of phylogenetically diverse reductive dehalogenase-homologous genes in deep subseafloor sedimentary metagenomes.</title>
        <authorList>
            <person name="Kawai M."/>
            <person name="Futagami T."/>
            <person name="Toyoda A."/>
            <person name="Takaki Y."/>
            <person name="Nishi S."/>
            <person name="Hori S."/>
            <person name="Arai W."/>
            <person name="Tsubouchi T."/>
            <person name="Morono Y."/>
            <person name="Uchiyama I."/>
            <person name="Ito T."/>
            <person name="Fujiyama A."/>
            <person name="Inagaki F."/>
            <person name="Takami H."/>
        </authorList>
    </citation>
    <scope>NUCLEOTIDE SEQUENCE</scope>
    <source>
        <strain evidence="1">Expedition CK06-06</strain>
    </source>
</reference>
<gene>
    <name evidence="1" type="ORF">S01H1_40591</name>
</gene>
<comment type="caution">
    <text evidence="1">The sequence shown here is derived from an EMBL/GenBank/DDBJ whole genome shotgun (WGS) entry which is preliminary data.</text>
</comment>
<feature type="non-terminal residue" evidence="1">
    <location>
        <position position="81"/>
    </location>
</feature>
<organism evidence="1">
    <name type="scientific">marine sediment metagenome</name>
    <dbReference type="NCBI Taxonomy" id="412755"/>
    <lineage>
        <taxon>unclassified sequences</taxon>
        <taxon>metagenomes</taxon>
        <taxon>ecological metagenomes</taxon>
    </lineage>
</organism>
<accession>X0UNC2</accession>
<evidence type="ECO:0000313" key="1">
    <source>
        <dbReference type="EMBL" id="GAG07269.1"/>
    </source>
</evidence>
<dbReference type="AlphaFoldDB" id="X0UNC2"/>